<dbReference type="Proteomes" id="UP000770661">
    <property type="component" value="Unassembled WGS sequence"/>
</dbReference>
<name>A0A8J4Y160_CHIOP</name>
<dbReference type="OrthoDB" id="6382074at2759"/>
<dbReference type="EMBL" id="JACEEZ010016696">
    <property type="protein sequence ID" value="KAG0718077.1"/>
    <property type="molecule type" value="Genomic_DNA"/>
</dbReference>
<gene>
    <name evidence="1" type="ORF">GWK47_053189</name>
</gene>
<reference evidence="1" key="1">
    <citation type="submission" date="2020-07" db="EMBL/GenBank/DDBJ databases">
        <title>The High-quality genome of the commercially important snow crab, Chionoecetes opilio.</title>
        <authorList>
            <person name="Jeong J.-H."/>
            <person name="Ryu S."/>
        </authorList>
    </citation>
    <scope>NUCLEOTIDE SEQUENCE</scope>
    <source>
        <strain evidence="1">MADBK_172401_WGS</strain>
        <tissue evidence="1">Digestive gland</tissue>
    </source>
</reference>
<organism evidence="1 2">
    <name type="scientific">Chionoecetes opilio</name>
    <name type="common">Atlantic snow crab</name>
    <name type="synonym">Cancer opilio</name>
    <dbReference type="NCBI Taxonomy" id="41210"/>
    <lineage>
        <taxon>Eukaryota</taxon>
        <taxon>Metazoa</taxon>
        <taxon>Ecdysozoa</taxon>
        <taxon>Arthropoda</taxon>
        <taxon>Crustacea</taxon>
        <taxon>Multicrustacea</taxon>
        <taxon>Malacostraca</taxon>
        <taxon>Eumalacostraca</taxon>
        <taxon>Eucarida</taxon>
        <taxon>Decapoda</taxon>
        <taxon>Pleocyemata</taxon>
        <taxon>Brachyura</taxon>
        <taxon>Eubrachyura</taxon>
        <taxon>Majoidea</taxon>
        <taxon>Majidae</taxon>
        <taxon>Chionoecetes</taxon>
    </lineage>
</organism>
<accession>A0A8J4Y160</accession>
<keyword evidence="2" id="KW-1185">Reference proteome</keyword>
<sequence>MDVGVMNEPIHHRGRQIFLCLTWSWTPPSFFTQDIEESGTEQEGQRKRQEGTRQLKAMLWHLEKFFVFDSYVRTENDTLEGKSVHTGRARCQQKTCLSKGKAATYTYTTRSKVNLKKHYEKMHSAILQCVRTAFDGASKRLLGYKEV</sequence>
<proteinExistence type="predicted"/>
<dbReference type="AlphaFoldDB" id="A0A8J4Y160"/>
<protein>
    <submittedName>
        <fullName evidence="1">Uncharacterized protein</fullName>
    </submittedName>
</protein>
<evidence type="ECO:0000313" key="2">
    <source>
        <dbReference type="Proteomes" id="UP000770661"/>
    </source>
</evidence>
<comment type="caution">
    <text evidence="1">The sequence shown here is derived from an EMBL/GenBank/DDBJ whole genome shotgun (WGS) entry which is preliminary data.</text>
</comment>
<evidence type="ECO:0000313" key="1">
    <source>
        <dbReference type="EMBL" id="KAG0718077.1"/>
    </source>
</evidence>